<protein>
    <recommendedName>
        <fullName evidence="4">U1-C C2H2-type zinc finger domain-containing protein</fullName>
    </recommendedName>
</protein>
<keyword evidence="6" id="KW-1185">Reference proteome</keyword>
<accession>A0ABQ9UGF9</accession>
<evidence type="ECO:0000256" key="3">
    <source>
        <dbReference type="ARBA" id="ARBA00022833"/>
    </source>
</evidence>
<evidence type="ECO:0000256" key="1">
    <source>
        <dbReference type="ARBA" id="ARBA00022723"/>
    </source>
</evidence>
<dbReference type="PANTHER" id="PTHR31148:SF1">
    <property type="entry name" value="U1 SMALL NUCLEAR RIBONUCLEOPROTEIN C"/>
    <property type="match status" value="1"/>
</dbReference>
<gene>
    <name evidence="5" type="ORF">P7K49_025211</name>
</gene>
<feature type="domain" description="U1-C C2H2-type zinc finger" evidence="4">
    <location>
        <begin position="4"/>
        <end position="26"/>
    </location>
</feature>
<dbReference type="PANTHER" id="PTHR31148">
    <property type="entry name" value="U1 SMALL NUCLEAR RIBONUCLEOPROTEIN C"/>
    <property type="match status" value="1"/>
</dbReference>
<sequence length="85" mass="9675">MCDCDYCKTYLTHDSSVQKILYSGISKENMKDYCQNRVEEQAQSLMDEATAAFQHESFLLLRSLPISSRGNDSTSPQVSWLLFAV</sequence>
<comment type="caution">
    <text evidence="5">The sequence shown here is derived from an EMBL/GenBank/DDBJ whole genome shotgun (WGS) entry which is preliminary data.</text>
</comment>
<keyword evidence="2" id="KW-0863">Zinc-finger</keyword>
<proteinExistence type="predicted"/>
<dbReference type="Pfam" id="PF06220">
    <property type="entry name" value="zf-U1"/>
    <property type="match status" value="1"/>
</dbReference>
<dbReference type="InterPro" id="IPR036236">
    <property type="entry name" value="Znf_C2H2_sf"/>
</dbReference>
<dbReference type="EMBL" id="JASSZA010000012">
    <property type="protein sequence ID" value="KAK2096177.1"/>
    <property type="molecule type" value="Genomic_DNA"/>
</dbReference>
<dbReference type="InterPro" id="IPR017340">
    <property type="entry name" value="U1_snRNP-C"/>
</dbReference>
<keyword evidence="1" id="KW-0479">Metal-binding</keyword>
<evidence type="ECO:0000256" key="2">
    <source>
        <dbReference type="ARBA" id="ARBA00022771"/>
    </source>
</evidence>
<organism evidence="5 6">
    <name type="scientific">Saguinus oedipus</name>
    <name type="common">Cotton-top tamarin</name>
    <name type="synonym">Oedipomidas oedipus</name>
    <dbReference type="NCBI Taxonomy" id="9490"/>
    <lineage>
        <taxon>Eukaryota</taxon>
        <taxon>Metazoa</taxon>
        <taxon>Chordata</taxon>
        <taxon>Craniata</taxon>
        <taxon>Vertebrata</taxon>
        <taxon>Euteleostomi</taxon>
        <taxon>Mammalia</taxon>
        <taxon>Eutheria</taxon>
        <taxon>Euarchontoglires</taxon>
        <taxon>Primates</taxon>
        <taxon>Haplorrhini</taxon>
        <taxon>Platyrrhini</taxon>
        <taxon>Cebidae</taxon>
        <taxon>Callitrichinae</taxon>
        <taxon>Saguinus</taxon>
    </lineage>
</organism>
<dbReference type="Gene3D" id="3.30.160.60">
    <property type="entry name" value="Classic Zinc Finger"/>
    <property type="match status" value="1"/>
</dbReference>
<reference evidence="5 6" key="1">
    <citation type="submission" date="2023-05" db="EMBL/GenBank/DDBJ databases">
        <title>B98-5 Cell Line De Novo Hybrid Assembly: An Optical Mapping Approach.</title>
        <authorList>
            <person name="Kananen K."/>
            <person name="Auerbach J.A."/>
            <person name="Kautto E."/>
            <person name="Blachly J.S."/>
        </authorList>
    </citation>
    <scope>NUCLEOTIDE SEQUENCE [LARGE SCALE GENOMIC DNA]</scope>
    <source>
        <strain evidence="5">B95-8</strain>
        <tissue evidence="5">Cell line</tissue>
    </source>
</reference>
<feature type="non-terminal residue" evidence="5">
    <location>
        <position position="85"/>
    </location>
</feature>
<evidence type="ECO:0000259" key="4">
    <source>
        <dbReference type="Pfam" id="PF06220"/>
    </source>
</evidence>
<keyword evidence="3" id="KW-0862">Zinc</keyword>
<evidence type="ECO:0000313" key="5">
    <source>
        <dbReference type="EMBL" id="KAK2096177.1"/>
    </source>
</evidence>
<dbReference type="InterPro" id="IPR013085">
    <property type="entry name" value="U1-CZ_Znf_C2H2"/>
</dbReference>
<dbReference type="Proteomes" id="UP001266305">
    <property type="component" value="Unassembled WGS sequence"/>
</dbReference>
<dbReference type="SUPFAM" id="SSF57667">
    <property type="entry name" value="beta-beta-alpha zinc fingers"/>
    <property type="match status" value="1"/>
</dbReference>
<name>A0ABQ9UGF9_SAGOE</name>
<evidence type="ECO:0000313" key="6">
    <source>
        <dbReference type="Proteomes" id="UP001266305"/>
    </source>
</evidence>